<feature type="chain" id="PRO_5041376894" evidence="1">
    <location>
        <begin position="22"/>
        <end position="192"/>
    </location>
</feature>
<dbReference type="EMBL" id="JAULSY010000014">
    <property type="protein sequence ID" value="KAK0672292.1"/>
    <property type="molecule type" value="Genomic_DNA"/>
</dbReference>
<keyword evidence="1" id="KW-0732">Signal</keyword>
<name>A0AA39ZJV4_9PEZI</name>
<evidence type="ECO:0000256" key="1">
    <source>
        <dbReference type="SAM" id="SignalP"/>
    </source>
</evidence>
<accession>A0AA39ZJV4</accession>
<keyword evidence="3" id="KW-1185">Reference proteome</keyword>
<dbReference type="PANTHER" id="PTHR35605">
    <property type="entry name" value="ECP2 EFFECTOR PROTEIN DOMAIN-CONTAINING PROTEIN-RELATED"/>
    <property type="match status" value="1"/>
</dbReference>
<reference evidence="2" key="1">
    <citation type="submission" date="2023-06" db="EMBL/GenBank/DDBJ databases">
        <title>Genome-scale phylogeny and comparative genomics of the fungal order Sordariales.</title>
        <authorList>
            <consortium name="Lawrence Berkeley National Laboratory"/>
            <person name="Hensen N."/>
            <person name="Bonometti L."/>
            <person name="Westerberg I."/>
            <person name="Brannstrom I.O."/>
            <person name="Guillou S."/>
            <person name="Cros-Aarteil S."/>
            <person name="Calhoun S."/>
            <person name="Haridas S."/>
            <person name="Kuo A."/>
            <person name="Mondo S."/>
            <person name="Pangilinan J."/>
            <person name="Riley R."/>
            <person name="Labutti K."/>
            <person name="Andreopoulos B."/>
            <person name="Lipzen A."/>
            <person name="Chen C."/>
            <person name="Yanf M."/>
            <person name="Daum C."/>
            <person name="Ng V."/>
            <person name="Clum A."/>
            <person name="Steindorff A."/>
            <person name="Ohm R."/>
            <person name="Martin F."/>
            <person name="Silar P."/>
            <person name="Natvig D."/>
            <person name="Lalanne C."/>
            <person name="Gautier V."/>
            <person name="Ament-Velasquez S.L."/>
            <person name="Kruys A."/>
            <person name="Hutchinson M.I."/>
            <person name="Powell A.J."/>
            <person name="Barry K."/>
            <person name="Miller A.N."/>
            <person name="Grigoriev I.V."/>
            <person name="Debuchy R."/>
            <person name="Gladieux P."/>
            <person name="Thoren M.H."/>
            <person name="Johannesson H."/>
        </authorList>
    </citation>
    <scope>NUCLEOTIDE SEQUENCE</scope>
    <source>
        <strain evidence="2">CBS 307.81</strain>
    </source>
</reference>
<organism evidence="2 3">
    <name type="scientific">Cercophora samala</name>
    <dbReference type="NCBI Taxonomy" id="330535"/>
    <lineage>
        <taxon>Eukaryota</taxon>
        <taxon>Fungi</taxon>
        <taxon>Dikarya</taxon>
        <taxon>Ascomycota</taxon>
        <taxon>Pezizomycotina</taxon>
        <taxon>Sordariomycetes</taxon>
        <taxon>Sordariomycetidae</taxon>
        <taxon>Sordariales</taxon>
        <taxon>Lasiosphaeriaceae</taxon>
        <taxon>Cercophora</taxon>
    </lineage>
</organism>
<protein>
    <submittedName>
        <fullName evidence="2">Uncharacterized protein</fullName>
    </submittedName>
</protein>
<evidence type="ECO:0000313" key="3">
    <source>
        <dbReference type="Proteomes" id="UP001174997"/>
    </source>
</evidence>
<dbReference type="AlphaFoldDB" id="A0AA39ZJV4"/>
<dbReference type="PANTHER" id="PTHR35605:SF1">
    <property type="entry name" value="ECP2 EFFECTOR PROTEIN DOMAIN-CONTAINING PROTEIN-RELATED"/>
    <property type="match status" value="1"/>
</dbReference>
<sequence>MLSITTLAASALAFFGGYTLPDNVTDVTWNLPIYPADKGSAAVSFTGTIEQAVAKMEADYPGWKASLLAQSAAPFGVKAETPYHLDFNKANCTNPGHFTASTLAIKKGISYLSALDGIAKNGPGPRNCGRVSCSDSSGIWWCNDVWRGARTRCADKFAVDRGSVYDRGDDTVVGEVESTGGKWSVIVRVADC</sequence>
<comment type="caution">
    <text evidence="2">The sequence shown here is derived from an EMBL/GenBank/DDBJ whole genome shotgun (WGS) entry which is preliminary data.</text>
</comment>
<gene>
    <name evidence="2" type="ORF">QBC41DRAFT_353560</name>
</gene>
<proteinExistence type="predicted"/>
<feature type="signal peptide" evidence="1">
    <location>
        <begin position="1"/>
        <end position="21"/>
    </location>
</feature>
<evidence type="ECO:0000313" key="2">
    <source>
        <dbReference type="EMBL" id="KAK0672292.1"/>
    </source>
</evidence>
<dbReference type="Proteomes" id="UP001174997">
    <property type="component" value="Unassembled WGS sequence"/>
</dbReference>